<evidence type="ECO:0000259" key="3">
    <source>
        <dbReference type="Pfam" id="PF24758"/>
    </source>
</evidence>
<feature type="domain" description="F-box" evidence="2">
    <location>
        <begin position="29"/>
        <end position="67"/>
    </location>
</feature>
<dbReference type="EMBL" id="JAMFTS010000005">
    <property type="protein sequence ID" value="KAJ4751939.1"/>
    <property type="molecule type" value="Genomic_DNA"/>
</dbReference>
<dbReference type="SUPFAM" id="SSF52047">
    <property type="entry name" value="RNI-like"/>
    <property type="match status" value="1"/>
</dbReference>
<comment type="caution">
    <text evidence="4">The sequence shown here is derived from an EMBL/GenBank/DDBJ whole genome shotgun (WGS) entry which is preliminary data.</text>
</comment>
<evidence type="ECO:0000313" key="4">
    <source>
        <dbReference type="EMBL" id="KAJ4751939.1"/>
    </source>
</evidence>
<dbReference type="PANTHER" id="PTHR32141:SF179">
    <property type="entry name" value="F-BOX DOMAIN-CONTAINING PROTEIN"/>
    <property type="match status" value="1"/>
</dbReference>
<dbReference type="Gene3D" id="3.80.10.10">
    <property type="entry name" value="Ribonuclease Inhibitor"/>
    <property type="match status" value="1"/>
</dbReference>
<feature type="domain" description="F-box/LRR-repeat protein 15/At3g58940/PEG3-like LRR" evidence="3">
    <location>
        <begin position="162"/>
        <end position="397"/>
    </location>
</feature>
<evidence type="ECO:0000259" key="2">
    <source>
        <dbReference type="Pfam" id="PF00646"/>
    </source>
</evidence>
<reference evidence="4" key="1">
    <citation type="submission" date="2022-08" db="EMBL/GenBank/DDBJ databases">
        <authorList>
            <person name="Marques A."/>
        </authorList>
    </citation>
    <scope>NUCLEOTIDE SEQUENCE</scope>
    <source>
        <strain evidence="4">RhyPub2mFocal</strain>
        <tissue evidence="4">Leaves</tissue>
    </source>
</reference>
<feature type="region of interest" description="Disordered" evidence="1">
    <location>
        <begin position="1"/>
        <end position="24"/>
    </location>
</feature>
<protein>
    <submittedName>
        <fullName evidence="4">F-box/FBD-like domains containing protein</fullName>
    </submittedName>
</protein>
<dbReference type="CDD" id="cd22160">
    <property type="entry name" value="F-box_AtFBL13-like"/>
    <property type="match status" value="1"/>
</dbReference>
<name>A0AAV8C9D2_9POAL</name>
<dbReference type="Proteomes" id="UP001140206">
    <property type="component" value="Chromosome 5"/>
</dbReference>
<organism evidence="4 5">
    <name type="scientific">Rhynchospora pubera</name>
    <dbReference type="NCBI Taxonomy" id="906938"/>
    <lineage>
        <taxon>Eukaryota</taxon>
        <taxon>Viridiplantae</taxon>
        <taxon>Streptophyta</taxon>
        <taxon>Embryophyta</taxon>
        <taxon>Tracheophyta</taxon>
        <taxon>Spermatophyta</taxon>
        <taxon>Magnoliopsida</taxon>
        <taxon>Liliopsida</taxon>
        <taxon>Poales</taxon>
        <taxon>Cyperaceae</taxon>
        <taxon>Cyperoideae</taxon>
        <taxon>Rhynchosporeae</taxon>
        <taxon>Rhynchospora</taxon>
    </lineage>
</organism>
<accession>A0AAV8C9D2</accession>
<dbReference type="Pfam" id="PF24758">
    <property type="entry name" value="LRR_At5g56370"/>
    <property type="match status" value="1"/>
</dbReference>
<gene>
    <name evidence="4" type="ORF">LUZ62_086344</name>
</gene>
<dbReference type="InterPro" id="IPR055302">
    <property type="entry name" value="F-box_dom-containing"/>
</dbReference>
<dbReference type="InterPro" id="IPR055411">
    <property type="entry name" value="LRR_FXL15/At3g58940/PEG3-like"/>
</dbReference>
<dbReference type="InterPro" id="IPR001810">
    <property type="entry name" value="F-box_dom"/>
</dbReference>
<dbReference type="InterPro" id="IPR032675">
    <property type="entry name" value="LRR_dom_sf"/>
</dbReference>
<sequence>MSSSQQEEWNSPVPPDVSVGKPTEGLDNISRLPDCILTSILFLIPFKDSVRTSILSSRWRNLWKLTPLRLDDSMPASSLPGCPWDDSFSLNPYKWNKSPNLFPLTPNQLSFFGEYGEPPKSNPLDQPYNSRIARILSSTHDGPVHSLRLSGVKGFLFQHTVAHIVQTVIKRNICELTLDFRSKDIAYQYQPTLCLFSCNSLQKLTLTNCVVPKPTPLSISPNLKELNLMECIRLDPDFLQTVLNSCASLQTMQLVSCEASSGPCIISVRSHSLRKFVLSDIWCLRLKELIIEDAPNLENLMLGHDMIYSCDVKILHARKLRVLGFISTGFKKLQLGRDYFVQQSTNSTTTIDWKIMPSGLTLSTVKKLGIAIVYIRNYGRTLARLLGCFPCIESLYICDPNKHTIQAVRGFWNEQGSFEFLDYYLKEVIIKGFRGDKAEVEFLRFLVVNGKLLDKIILLDLRSTSTTIDSEEIQRKLCFHKRASKDLELVFSSETQCNDHVSLWKPLLDKEFISIP</sequence>
<dbReference type="InterPro" id="IPR036047">
    <property type="entry name" value="F-box-like_dom_sf"/>
</dbReference>
<dbReference type="AlphaFoldDB" id="A0AAV8C9D2"/>
<evidence type="ECO:0000256" key="1">
    <source>
        <dbReference type="SAM" id="MobiDB-lite"/>
    </source>
</evidence>
<dbReference type="SUPFAM" id="SSF81383">
    <property type="entry name" value="F-box domain"/>
    <property type="match status" value="1"/>
</dbReference>
<dbReference type="PANTHER" id="PTHR32141">
    <property type="match status" value="1"/>
</dbReference>
<dbReference type="Pfam" id="PF00646">
    <property type="entry name" value="F-box"/>
    <property type="match status" value="1"/>
</dbReference>
<proteinExistence type="predicted"/>
<keyword evidence="5" id="KW-1185">Reference proteome</keyword>
<evidence type="ECO:0000313" key="5">
    <source>
        <dbReference type="Proteomes" id="UP001140206"/>
    </source>
</evidence>
<dbReference type="InterPro" id="IPR053781">
    <property type="entry name" value="F-box_AtFBL13-like"/>
</dbReference>